<evidence type="ECO:0000313" key="2">
    <source>
        <dbReference type="Proteomes" id="UP001432322"/>
    </source>
</evidence>
<keyword evidence="2" id="KW-1185">Reference proteome</keyword>
<feature type="non-terminal residue" evidence="1">
    <location>
        <position position="1"/>
    </location>
</feature>
<dbReference type="EMBL" id="BTSY01000001">
    <property type="protein sequence ID" value="GMT09404.1"/>
    <property type="molecule type" value="Genomic_DNA"/>
</dbReference>
<proteinExistence type="predicted"/>
<name>A0AAV5USW2_9BILA</name>
<evidence type="ECO:0008006" key="3">
    <source>
        <dbReference type="Google" id="ProtNLM"/>
    </source>
</evidence>
<protein>
    <recommendedName>
        <fullName evidence="3">Integron gene cassette protein</fullName>
    </recommendedName>
</protein>
<comment type="caution">
    <text evidence="1">The sequence shown here is derived from an EMBL/GenBank/DDBJ whole genome shotgun (WGS) entry which is preliminary data.</text>
</comment>
<dbReference type="AlphaFoldDB" id="A0AAV5USW2"/>
<accession>A0AAV5USW2</accession>
<feature type="non-terminal residue" evidence="1">
    <location>
        <position position="61"/>
    </location>
</feature>
<reference evidence="1" key="1">
    <citation type="submission" date="2023-10" db="EMBL/GenBank/DDBJ databases">
        <title>Genome assembly of Pristionchus species.</title>
        <authorList>
            <person name="Yoshida K."/>
            <person name="Sommer R.J."/>
        </authorList>
    </citation>
    <scope>NUCLEOTIDE SEQUENCE</scope>
    <source>
        <strain evidence="1">RS5133</strain>
    </source>
</reference>
<sequence>LRLGITRFYSTCAASLAGSPCTLLRHIHWRCRFRLIASRFVFLSRAAWRTAIGATTNGHHR</sequence>
<organism evidence="1 2">
    <name type="scientific">Pristionchus fissidentatus</name>
    <dbReference type="NCBI Taxonomy" id="1538716"/>
    <lineage>
        <taxon>Eukaryota</taxon>
        <taxon>Metazoa</taxon>
        <taxon>Ecdysozoa</taxon>
        <taxon>Nematoda</taxon>
        <taxon>Chromadorea</taxon>
        <taxon>Rhabditida</taxon>
        <taxon>Rhabditina</taxon>
        <taxon>Diplogasteromorpha</taxon>
        <taxon>Diplogasteroidea</taxon>
        <taxon>Neodiplogasteridae</taxon>
        <taxon>Pristionchus</taxon>
    </lineage>
</organism>
<gene>
    <name evidence="1" type="ORF">PFISCL1PPCAC_701</name>
</gene>
<evidence type="ECO:0000313" key="1">
    <source>
        <dbReference type="EMBL" id="GMT09404.1"/>
    </source>
</evidence>
<dbReference type="Proteomes" id="UP001432322">
    <property type="component" value="Unassembled WGS sequence"/>
</dbReference>